<evidence type="ECO:0000256" key="4">
    <source>
        <dbReference type="ARBA" id="ARBA00023139"/>
    </source>
</evidence>
<keyword evidence="5" id="KW-0998">Cell outer membrane</keyword>
<organism evidence="8 9">
    <name type="scientific">Aliidiomarina taiwanensis</name>
    <dbReference type="NCBI Taxonomy" id="946228"/>
    <lineage>
        <taxon>Bacteria</taxon>
        <taxon>Pseudomonadati</taxon>
        <taxon>Pseudomonadota</taxon>
        <taxon>Gammaproteobacteria</taxon>
        <taxon>Alteromonadales</taxon>
        <taxon>Idiomarinaceae</taxon>
        <taxon>Aliidiomarina</taxon>
    </lineage>
</organism>
<keyword evidence="9" id="KW-1185">Reference proteome</keyword>
<dbReference type="RefSeq" id="WP_126758120.1">
    <property type="nucleotide sequence ID" value="NZ_PIPQ01000010.1"/>
</dbReference>
<keyword evidence="2" id="KW-0732">Signal</keyword>
<keyword evidence="4" id="KW-0564">Palmitate</keyword>
<sequence>MIKRTKLTVLLMLVMFSIVGCGQKGPLYLPDPPPVNDKEPADPEN</sequence>
<evidence type="ECO:0000256" key="6">
    <source>
        <dbReference type="ARBA" id="ARBA00023288"/>
    </source>
</evidence>
<name>A0A432WVS2_9GAMM</name>
<evidence type="ECO:0000313" key="9">
    <source>
        <dbReference type="Proteomes" id="UP000286976"/>
    </source>
</evidence>
<evidence type="ECO:0000256" key="3">
    <source>
        <dbReference type="ARBA" id="ARBA00023136"/>
    </source>
</evidence>
<comment type="caution">
    <text evidence="8">The sequence shown here is derived from an EMBL/GenBank/DDBJ whole genome shotgun (WGS) entry which is preliminary data.</text>
</comment>
<protein>
    <recommendedName>
        <fullName evidence="10">Lipopeptide</fullName>
    </recommendedName>
</protein>
<dbReference type="NCBIfam" id="NF047847">
    <property type="entry name" value="SS_mature_LptM"/>
    <property type="match status" value="1"/>
</dbReference>
<keyword evidence="3" id="KW-0472">Membrane</keyword>
<keyword evidence="6" id="KW-0449">Lipoprotein</keyword>
<evidence type="ECO:0000256" key="5">
    <source>
        <dbReference type="ARBA" id="ARBA00023237"/>
    </source>
</evidence>
<dbReference type="InterPro" id="IPR032831">
    <property type="entry name" value="LptM_cons"/>
</dbReference>
<reference evidence="8 9" key="1">
    <citation type="journal article" date="2011" name="Front. Microbiol.">
        <title>Genomic signatures of strain selection and enhancement in Bacillus atrophaeus var. globigii, a historical biowarfare simulant.</title>
        <authorList>
            <person name="Gibbons H.S."/>
            <person name="Broomall S.M."/>
            <person name="McNew L.A."/>
            <person name="Daligault H."/>
            <person name="Chapman C."/>
            <person name="Bruce D."/>
            <person name="Karavis M."/>
            <person name="Krepps M."/>
            <person name="McGregor P.A."/>
            <person name="Hong C."/>
            <person name="Park K.H."/>
            <person name="Akmal A."/>
            <person name="Feldman A."/>
            <person name="Lin J.S."/>
            <person name="Chang W.E."/>
            <person name="Higgs B.W."/>
            <person name="Demirev P."/>
            <person name="Lindquist J."/>
            <person name="Liem A."/>
            <person name="Fochler E."/>
            <person name="Read T.D."/>
            <person name="Tapia R."/>
            <person name="Johnson S."/>
            <person name="Bishop-Lilly K.A."/>
            <person name="Detter C."/>
            <person name="Han C."/>
            <person name="Sozhamannan S."/>
            <person name="Rosenzweig C.N."/>
            <person name="Skowronski E.W."/>
        </authorList>
    </citation>
    <scope>NUCLEOTIDE SEQUENCE [LARGE SCALE GENOMIC DNA]</scope>
    <source>
        <strain evidence="8 9">AIT1</strain>
    </source>
</reference>
<dbReference type="Pfam" id="PF13627">
    <property type="entry name" value="LptM_cons"/>
    <property type="match status" value="1"/>
</dbReference>
<evidence type="ECO:0000256" key="1">
    <source>
        <dbReference type="ARBA" id="ARBA00004459"/>
    </source>
</evidence>
<dbReference type="EMBL" id="PIPQ01000010">
    <property type="protein sequence ID" value="RUO37866.1"/>
    <property type="molecule type" value="Genomic_DNA"/>
</dbReference>
<evidence type="ECO:0008006" key="10">
    <source>
        <dbReference type="Google" id="ProtNLM"/>
    </source>
</evidence>
<proteinExistence type="predicted"/>
<dbReference type="Proteomes" id="UP000286976">
    <property type="component" value="Unassembled WGS sequence"/>
</dbReference>
<gene>
    <name evidence="8" type="ORF">CWE15_10920</name>
</gene>
<dbReference type="GO" id="GO:0009279">
    <property type="term" value="C:cell outer membrane"/>
    <property type="evidence" value="ECO:0007669"/>
    <property type="project" value="UniProtKB-SubCell"/>
</dbReference>
<evidence type="ECO:0000256" key="2">
    <source>
        <dbReference type="ARBA" id="ARBA00022729"/>
    </source>
</evidence>
<dbReference type="AlphaFoldDB" id="A0A432WVS2"/>
<evidence type="ECO:0000313" key="8">
    <source>
        <dbReference type="EMBL" id="RUO37866.1"/>
    </source>
</evidence>
<feature type="region of interest" description="Disordered" evidence="7">
    <location>
        <begin position="23"/>
        <end position="45"/>
    </location>
</feature>
<comment type="subcellular location">
    <subcellularLocation>
        <location evidence="1">Cell outer membrane</location>
        <topology evidence="1">Lipid-anchor</topology>
    </subcellularLocation>
</comment>
<dbReference type="OrthoDB" id="6371029at2"/>
<dbReference type="PROSITE" id="PS51257">
    <property type="entry name" value="PROKAR_LIPOPROTEIN"/>
    <property type="match status" value="1"/>
</dbReference>
<feature type="compositionally biased region" description="Basic and acidic residues" evidence="7">
    <location>
        <begin position="36"/>
        <end position="45"/>
    </location>
</feature>
<accession>A0A432WVS2</accession>
<evidence type="ECO:0000256" key="7">
    <source>
        <dbReference type="SAM" id="MobiDB-lite"/>
    </source>
</evidence>